<dbReference type="PANTHER" id="PTHR10766">
    <property type="entry name" value="TRANSMEMBRANE 9 SUPERFAMILY PROTEIN"/>
    <property type="match status" value="1"/>
</dbReference>
<dbReference type="Pfam" id="PF02990">
    <property type="entry name" value="EMP70"/>
    <property type="match status" value="1"/>
</dbReference>
<proteinExistence type="inferred from homology"/>
<organism evidence="11 12">
    <name type="scientific">Sphaceloma murrayae</name>
    <dbReference type="NCBI Taxonomy" id="2082308"/>
    <lineage>
        <taxon>Eukaryota</taxon>
        <taxon>Fungi</taxon>
        <taxon>Dikarya</taxon>
        <taxon>Ascomycota</taxon>
        <taxon>Pezizomycotina</taxon>
        <taxon>Dothideomycetes</taxon>
        <taxon>Dothideomycetidae</taxon>
        <taxon>Myriangiales</taxon>
        <taxon>Elsinoaceae</taxon>
        <taxon>Sphaceloma</taxon>
    </lineage>
</organism>
<evidence type="ECO:0000256" key="3">
    <source>
        <dbReference type="ARBA" id="ARBA00005227"/>
    </source>
</evidence>
<evidence type="ECO:0000313" key="11">
    <source>
        <dbReference type="EMBL" id="PNS15145.1"/>
    </source>
</evidence>
<evidence type="ECO:0000256" key="4">
    <source>
        <dbReference type="ARBA" id="ARBA00022692"/>
    </source>
</evidence>
<keyword evidence="5 9" id="KW-0732">Signal</keyword>
<feature type="signal peptide" evidence="9">
    <location>
        <begin position="1"/>
        <end position="25"/>
    </location>
</feature>
<dbReference type="PANTHER" id="PTHR10766:SF55">
    <property type="entry name" value="TRANSMEMBRANE 9 SUPERFAMILY MEMBER 4"/>
    <property type="match status" value="1"/>
</dbReference>
<feature type="transmembrane region" description="Helical" evidence="9">
    <location>
        <begin position="477"/>
        <end position="501"/>
    </location>
</feature>
<evidence type="ECO:0000256" key="5">
    <source>
        <dbReference type="ARBA" id="ARBA00022729"/>
    </source>
</evidence>
<feature type="region of interest" description="Disordered" evidence="10">
    <location>
        <begin position="353"/>
        <end position="379"/>
    </location>
</feature>
<evidence type="ECO:0000256" key="7">
    <source>
        <dbReference type="ARBA" id="ARBA00023034"/>
    </source>
</evidence>
<evidence type="ECO:0000313" key="12">
    <source>
        <dbReference type="Proteomes" id="UP000243797"/>
    </source>
</evidence>
<feature type="transmembrane region" description="Helical" evidence="9">
    <location>
        <begin position="639"/>
        <end position="658"/>
    </location>
</feature>
<evidence type="ECO:0000256" key="6">
    <source>
        <dbReference type="ARBA" id="ARBA00022989"/>
    </source>
</evidence>
<feature type="transmembrane region" description="Helical" evidence="9">
    <location>
        <begin position="513"/>
        <end position="537"/>
    </location>
</feature>
<comment type="similarity">
    <text evidence="3 9">Belongs to the nonaspanin (TM9SF) (TC 9.A.2) family.</text>
</comment>
<name>A0A2K1QJ06_9PEZI</name>
<dbReference type="Proteomes" id="UP000243797">
    <property type="component" value="Unassembled WGS sequence"/>
</dbReference>
<feature type="transmembrane region" description="Helical" evidence="9">
    <location>
        <begin position="407"/>
        <end position="434"/>
    </location>
</feature>
<protein>
    <recommendedName>
        <fullName evidence="9">Transmembrane 9 superfamily member</fullName>
    </recommendedName>
</protein>
<comment type="caution">
    <text evidence="11">The sequence shown here is derived from an EMBL/GenBank/DDBJ whole genome shotgun (WGS) entry which is preliminary data.</text>
</comment>
<feature type="compositionally biased region" description="Basic and acidic residues" evidence="10">
    <location>
        <begin position="355"/>
        <end position="371"/>
    </location>
</feature>
<feature type="transmembrane region" description="Helical" evidence="9">
    <location>
        <begin position="440"/>
        <end position="465"/>
    </location>
</feature>
<gene>
    <name evidence="11" type="ORF">CAC42_8146</name>
</gene>
<reference evidence="11 12" key="1">
    <citation type="submission" date="2017-06" db="EMBL/GenBank/DDBJ databases">
        <title>Draft genome sequence of a variant of Elsinoe murrayae.</title>
        <authorList>
            <person name="Cheng Q."/>
        </authorList>
    </citation>
    <scope>NUCLEOTIDE SEQUENCE [LARGE SCALE GENOMIC DNA]</scope>
    <source>
        <strain evidence="11 12">CQ-2017a</strain>
    </source>
</reference>
<evidence type="ECO:0000256" key="8">
    <source>
        <dbReference type="ARBA" id="ARBA00023136"/>
    </source>
</evidence>
<evidence type="ECO:0000256" key="10">
    <source>
        <dbReference type="SAM" id="MobiDB-lite"/>
    </source>
</evidence>
<comment type="subcellular location">
    <subcellularLocation>
        <location evidence="2">Golgi apparatus</location>
    </subcellularLocation>
    <subcellularLocation>
        <location evidence="1">Membrane</location>
        <topology evidence="1">Multi-pass membrane protein</topology>
    </subcellularLocation>
</comment>
<dbReference type="AlphaFoldDB" id="A0A2K1QJ06"/>
<evidence type="ECO:0000256" key="9">
    <source>
        <dbReference type="RuleBase" id="RU363079"/>
    </source>
</evidence>
<dbReference type="STRING" id="2082308.A0A2K1QJ06"/>
<keyword evidence="6 9" id="KW-1133">Transmembrane helix</keyword>
<dbReference type="EMBL" id="NKHZ01000080">
    <property type="protein sequence ID" value="PNS15145.1"/>
    <property type="molecule type" value="Genomic_DNA"/>
</dbReference>
<dbReference type="InterPro" id="IPR004240">
    <property type="entry name" value="EMP70"/>
</dbReference>
<sequence length="709" mass="78896">MSSDFRIRSWLLVIVSLSLWTTARAFYVPGWSIKSYADGEKIPLFVNKVYSDFTQLQYAFSELPFVCPPKGKARAPGFISGSSVALNLGEVLRGDRIVVSDYDLEMGKDDEIHYLCSQTVDEAGLRKAQEVVRDAYVAEWIVDNLPGATSFVTVDKTRKYYASGFKMGYSDYSPKTGRPRYFLNNHVTLVIRYHRAPGADGDRGKKVIVGFEVYAKSVSAEGRRSDGLPEDIHDVRNGLELTFGKSKNVTLDDGEQVEVEQPMTNLTIPYTYSVYFREEDKVEWSNRWDLYFVNQDDNSKTHWLAIVNSLVISGFLTAVVAVILARTIRGDIKGYKDGSLEDGKFGLKKLRGTRSPRESMEKGGLLERPDVDAESESASDEELVVEDTTGWKLCHADAFRTPAHSSILAPLVGSGMQLVFMTVGLIVLSCFGVLNPSFRGGYVSVGTALFVIAGLFSGYFSARVFKTFGGTNWRRNCFVTATLFPGLMFATVFLLNLFVWAQASSTALPLGTLIGLAALWLLVQLPLVYAGSWLGFVKIGAYIHPIKASAIPRQIPQQSVYTRSTTSALLAGLIPFAVIFIELIFLFESVWQDKSGYYYVFGFLAVIGAVLVAVIMEVTIVAVYLQLCAENYHWWWQSFFVGGSSAIWVFAYSVYYYFNVLHVQGFVSSLLFFAYSFLACTVYGLLTGTIGFLTAYAFVRRIYGAIKAD</sequence>
<feature type="transmembrane region" description="Helical" evidence="9">
    <location>
        <begin position="670"/>
        <end position="699"/>
    </location>
</feature>
<feature type="transmembrane region" description="Helical" evidence="9">
    <location>
        <begin position="303"/>
        <end position="325"/>
    </location>
</feature>
<evidence type="ECO:0000256" key="1">
    <source>
        <dbReference type="ARBA" id="ARBA00004141"/>
    </source>
</evidence>
<dbReference type="GO" id="GO:0072657">
    <property type="term" value="P:protein localization to membrane"/>
    <property type="evidence" value="ECO:0007669"/>
    <property type="project" value="TreeGrafter"/>
</dbReference>
<keyword evidence="8 9" id="KW-0472">Membrane</keyword>
<feature type="transmembrane region" description="Helical" evidence="9">
    <location>
        <begin position="568"/>
        <end position="587"/>
    </location>
</feature>
<feature type="transmembrane region" description="Helical" evidence="9">
    <location>
        <begin position="599"/>
        <end position="627"/>
    </location>
</feature>
<feature type="chain" id="PRO_5014210129" description="Transmembrane 9 superfamily member" evidence="9">
    <location>
        <begin position="26"/>
        <end position="709"/>
    </location>
</feature>
<dbReference type="InParanoid" id="A0A2K1QJ06"/>
<keyword evidence="12" id="KW-1185">Reference proteome</keyword>
<accession>A0A2K1QJ06</accession>
<dbReference type="OrthoDB" id="1666796at2759"/>
<keyword evidence="4 9" id="KW-0812">Transmembrane</keyword>
<evidence type="ECO:0000256" key="2">
    <source>
        <dbReference type="ARBA" id="ARBA00004555"/>
    </source>
</evidence>
<dbReference type="GO" id="GO:0016020">
    <property type="term" value="C:membrane"/>
    <property type="evidence" value="ECO:0007669"/>
    <property type="project" value="UniProtKB-SubCell"/>
</dbReference>
<keyword evidence="7" id="KW-0333">Golgi apparatus</keyword>
<dbReference type="FunCoup" id="A0A2K1QJ06">
    <property type="interactions" value="14"/>
</dbReference>
<dbReference type="GO" id="GO:0005794">
    <property type="term" value="C:Golgi apparatus"/>
    <property type="evidence" value="ECO:0007669"/>
    <property type="project" value="UniProtKB-SubCell"/>
</dbReference>